<gene>
    <name evidence="2" type="ORF">LA76x_0823</name>
</gene>
<dbReference type="STRING" id="84531.LA76x_0823"/>
<sequence>MASIVAGAPARAYGGDGKHRCVRPVAESSVAPLPPAEASPTAKRGDALHHAGPWARR</sequence>
<dbReference type="PATRIC" id="fig|84531.8.peg.849"/>
<reference evidence="2 3" key="1">
    <citation type="journal article" date="2015" name="BMC Genomics">
        <title>Comparative genomics and metabolic profiling of the genus Lysobacter.</title>
        <authorList>
            <person name="de Bruijn I."/>
            <person name="Cheng X."/>
            <person name="de Jager V."/>
            <person name="Exposito R.G."/>
            <person name="Watrous J."/>
            <person name="Patel N."/>
            <person name="Postma J."/>
            <person name="Dorrestein P.C."/>
            <person name="Kobayashi D."/>
            <person name="Raaijmakers J.M."/>
        </authorList>
    </citation>
    <scope>NUCLEOTIDE SEQUENCE [LARGE SCALE GENOMIC DNA]</scope>
    <source>
        <strain evidence="2 3">76</strain>
    </source>
</reference>
<dbReference type="EMBL" id="CP011129">
    <property type="protein sequence ID" value="ALN78984.1"/>
    <property type="molecule type" value="Genomic_DNA"/>
</dbReference>
<dbReference type="Proteomes" id="UP000060787">
    <property type="component" value="Chromosome"/>
</dbReference>
<dbReference type="AlphaFoldDB" id="A0A0S2F611"/>
<dbReference type="KEGG" id="lab:LA76x_0823"/>
<protein>
    <submittedName>
        <fullName evidence="2">Uncharacterized protein</fullName>
    </submittedName>
</protein>
<evidence type="ECO:0000256" key="1">
    <source>
        <dbReference type="SAM" id="MobiDB-lite"/>
    </source>
</evidence>
<evidence type="ECO:0000313" key="3">
    <source>
        <dbReference type="Proteomes" id="UP000060787"/>
    </source>
</evidence>
<proteinExistence type="predicted"/>
<accession>A0A0S2F611</accession>
<evidence type="ECO:0000313" key="2">
    <source>
        <dbReference type="EMBL" id="ALN78984.1"/>
    </source>
</evidence>
<keyword evidence="3" id="KW-1185">Reference proteome</keyword>
<name>A0A0S2F611_LYSAN</name>
<organism evidence="2 3">
    <name type="scientific">Lysobacter antibioticus</name>
    <dbReference type="NCBI Taxonomy" id="84531"/>
    <lineage>
        <taxon>Bacteria</taxon>
        <taxon>Pseudomonadati</taxon>
        <taxon>Pseudomonadota</taxon>
        <taxon>Gammaproteobacteria</taxon>
        <taxon>Lysobacterales</taxon>
        <taxon>Lysobacteraceae</taxon>
        <taxon>Lysobacter</taxon>
    </lineage>
</organism>
<feature type="region of interest" description="Disordered" evidence="1">
    <location>
        <begin position="28"/>
        <end position="57"/>
    </location>
</feature>